<reference evidence="3" key="1">
    <citation type="submission" date="2020-10" db="EMBL/GenBank/DDBJ databases">
        <authorList>
            <person name="Gilroy R."/>
        </authorList>
    </citation>
    <scope>NUCLEOTIDE SEQUENCE</scope>
    <source>
        <strain evidence="3">E3-2379</strain>
    </source>
</reference>
<evidence type="ECO:0000313" key="3">
    <source>
        <dbReference type="EMBL" id="MBO8463886.1"/>
    </source>
</evidence>
<accession>A0A9D9I2L9</accession>
<dbReference type="InterPro" id="IPR008532">
    <property type="entry name" value="NFACT_RNA-bd"/>
</dbReference>
<dbReference type="EMBL" id="JADIML010000223">
    <property type="protein sequence ID" value="MBO8463886.1"/>
    <property type="molecule type" value="Genomic_DNA"/>
</dbReference>
<dbReference type="InterPro" id="IPR051608">
    <property type="entry name" value="RQC_Subunit_NEMF"/>
</dbReference>
<dbReference type="GO" id="GO:1990112">
    <property type="term" value="C:RQC complex"/>
    <property type="evidence" value="ECO:0007669"/>
    <property type="project" value="TreeGrafter"/>
</dbReference>
<feature type="coiled-coil region" evidence="1">
    <location>
        <begin position="160"/>
        <end position="187"/>
    </location>
</feature>
<dbReference type="Proteomes" id="UP000823618">
    <property type="component" value="Unassembled WGS sequence"/>
</dbReference>
<organism evidence="3 4">
    <name type="scientific">Candidatus Scybalomonas excrementavium</name>
    <dbReference type="NCBI Taxonomy" id="2840943"/>
    <lineage>
        <taxon>Bacteria</taxon>
        <taxon>Bacillati</taxon>
        <taxon>Bacillota</taxon>
        <taxon>Clostridia</taxon>
        <taxon>Lachnospirales</taxon>
        <taxon>Lachnospiraceae</taxon>
        <taxon>Lachnospiraceae incertae sedis</taxon>
        <taxon>Candidatus Scybalomonas</taxon>
    </lineage>
</organism>
<evidence type="ECO:0000259" key="2">
    <source>
        <dbReference type="Pfam" id="PF05670"/>
    </source>
</evidence>
<dbReference type="Pfam" id="PF05833">
    <property type="entry name" value="NFACT_N"/>
    <property type="match status" value="1"/>
</dbReference>
<protein>
    <submittedName>
        <fullName evidence="3">NFACT family protein</fullName>
    </submittedName>
</protein>
<name>A0A9D9I2L9_9FIRM</name>
<dbReference type="GO" id="GO:0072344">
    <property type="term" value="P:rescue of stalled ribosome"/>
    <property type="evidence" value="ECO:0007669"/>
    <property type="project" value="TreeGrafter"/>
</dbReference>
<sequence length="353" mass="41240">LSLFSSLNTVIETIKQEQFTPNIVYQKEEPIEFSSIPLTIYQDLEHTNYSSISKVLETYYSSKNKITRIRQKSADLRKVVTNALERTSKKYDLQLRQLKDTEKRDKYRVYGELINTYGYGLEPEAKSLTCLNYYTNEEITIPLDSTLSPQENSKRYFAKYNKLKRTYEALTDLIVETKSELDHLESIYNSLDIALLESDLVQLKQELMEYGYMKRRYNGGKKEKITSKPFHYISSDGFHMYVGKNNYQNEELTFKFANGNDWWFHAKGMAGSHVIVKREQGQELPDRTFEEAGRLAGYYSKGRTAPKVEIDYTERKNLKKPPAAKPGFVIYHTNYSLLIEPDISMLRLVEDEK</sequence>
<keyword evidence="1" id="KW-0175">Coiled coil</keyword>
<gene>
    <name evidence="3" type="ORF">IAC13_08145</name>
</gene>
<dbReference type="Pfam" id="PF05670">
    <property type="entry name" value="NFACT-R_1"/>
    <property type="match status" value="1"/>
</dbReference>
<feature type="non-terminal residue" evidence="3">
    <location>
        <position position="1"/>
    </location>
</feature>
<dbReference type="PANTHER" id="PTHR15239">
    <property type="entry name" value="NUCLEAR EXPORT MEDIATOR FACTOR NEMF"/>
    <property type="match status" value="1"/>
</dbReference>
<comment type="caution">
    <text evidence="3">The sequence shown here is derived from an EMBL/GenBank/DDBJ whole genome shotgun (WGS) entry which is preliminary data.</text>
</comment>
<dbReference type="PANTHER" id="PTHR15239:SF6">
    <property type="entry name" value="RIBOSOME QUALITY CONTROL COMPLEX SUBUNIT NEMF"/>
    <property type="match status" value="1"/>
</dbReference>
<dbReference type="GO" id="GO:0043023">
    <property type="term" value="F:ribosomal large subunit binding"/>
    <property type="evidence" value="ECO:0007669"/>
    <property type="project" value="TreeGrafter"/>
</dbReference>
<reference evidence="3" key="2">
    <citation type="journal article" date="2021" name="PeerJ">
        <title>Extensive microbial diversity within the chicken gut microbiome revealed by metagenomics and culture.</title>
        <authorList>
            <person name="Gilroy R."/>
            <person name="Ravi A."/>
            <person name="Getino M."/>
            <person name="Pursley I."/>
            <person name="Horton D.L."/>
            <person name="Alikhan N.F."/>
            <person name="Baker D."/>
            <person name="Gharbi K."/>
            <person name="Hall N."/>
            <person name="Watson M."/>
            <person name="Adriaenssens E.M."/>
            <person name="Foster-Nyarko E."/>
            <person name="Jarju S."/>
            <person name="Secka A."/>
            <person name="Antonio M."/>
            <person name="Oren A."/>
            <person name="Chaudhuri R.R."/>
            <person name="La Ragione R."/>
            <person name="Hildebrand F."/>
            <person name="Pallen M.J."/>
        </authorList>
    </citation>
    <scope>NUCLEOTIDE SEQUENCE</scope>
    <source>
        <strain evidence="3">E3-2379</strain>
    </source>
</reference>
<feature type="domain" description="NFACT RNA-binding" evidence="2">
    <location>
        <begin position="228"/>
        <end position="323"/>
    </location>
</feature>
<dbReference type="AlphaFoldDB" id="A0A9D9I2L9"/>
<dbReference type="GO" id="GO:0000049">
    <property type="term" value="F:tRNA binding"/>
    <property type="evidence" value="ECO:0007669"/>
    <property type="project" value="TreeGrafter"/>
</dbReference>
<evidence type="ECO:0000256" key="1">
    <source>
        <dbReference type="SAM" id="Coils"/>
    </source>
</evidence>
<evidence type="ECO:0000313" key="4">
    <source>
        <dbReference type="Proteomes" id="UP000823618"/>
    </source>
</evidence>
<proteinExistence type="predicted"/>